<organism evidence="7 8">
    <name type="scientific">Labeo rohita</name>
    <name type="common">Indian major carp</name>
    <name type="synonym">Cyprinus rohita</name>
    <dbReference type="NCBI Taxonomy" id="84645"/>
    <lineage>
        <taxon>Eukaryota</taxon>
        <taxon>Metazoa</taxon>
        <taxon>Chordata</taxon>
        <taxon>Craniata</taxon>
        <taxon>Vertebrata</taxon>
        <taxon>Euteleostomi</taxon>
        <taxon>Actinopterygii</taxon>
        <taxon>Neopterygii</taxon>
        <taxon>Teleostei</taxon>
        <taxon>Ostariophysi</taxon>
        <taxon>Cypriniformes</taxon>
        <taxon>Cyprinidae</taxon>
        <taxon>Labeoninae</taxon>
        <taxon>Labeonini</taxon>
        <taxon>Labeo</taxon>
    </lineage>
</organism>
<keyword evidence="1" id="KW-0433">Leucine-rich repeat</keyword>
<feature type="compositionally biased region" description="Basic residues" evidence="4">
    <location>
        <begin position="617"/>
        <end position="630"/>
    </location>
</feature>
<dbReference type="InterPro" id="IPR001611">
    <property type="entry name" value="Leu-rich_rpt"/>
</dbReference>
<dbReference type="Gene3D" id="3.80.10.10">
    <property type="entry name" value="Ribonuclease Inhibitor"/>
    <property type="match status" value="2"/>
</dbReference>
<evidence type="ECO:0000313" key="7">
    <source>
        <dbReference type="EMBL" id="KAI2667417.1"/>
    </source>
</evidence>
<feature type="transmembrane region" description="Helical" evidence="5">
    <location>
        <begin position="255"/>
        <end position="278"/>
    </location>
</feature>
<evidence type="ECO:0000313" key="8">
    <source>
        <dbReference type="Proteomes" id="UP000830375"/>
    </source>
</evidence>
<reference evidence="7 8" key="1">
    <citation type="submission" date="2022-01" db="EMBL/GenBank/DDBJ databases">
        <title>A high-quality chromosome-level genome assembly of rohu carp, Labeo rohita.</title>
        <authorList>
            <person name="Arick M.A. II"/>
            <person name="Hsu C.-Y."/>
            <person name="Magbanua Z."/>
            <person name="Pechanova O."/>
            <person name="Grover C."/>
            <person name="Miller E."/>
            <person name="Thrash A."/>
            <person name="Ezzel L."/>
            <person name="Alam S."/>
            <person name="Benzie J."/>
            <person name="Hamilton M."/>
            <person name="Karsi A."/>
            <person name="Lawrence M.L."/>
            <person name="Peterson D.G."/>
        </authorList>
    </citation>
    <scope>NUCLEOTIDE SEQUENCE [LARGE SCALE GENOMIC DNA]</scope>
    <source>
        <strain evidence="8">BAU-BD-2019</strain>
        <tissue evidence="7">Blood</tissue>
    </source>
</reference>
<dbReference type="PANTHER" id="PTHR24366:SF96">
    <property type="entry name" value="LEUCINE RICH REPEAT CONTAINING 53"/>
    <property type="match status" value="1"/>
</dbReference>
<dbReference type="SMART" id="SM00082">
    <property type="entry name" value="LRRCT"/>
    <property type="match status" value="1"/>
</dbReference>
<dbReference type="SMART" id="SM00369">
    <property type="entry name" value="LRR_TYP"/>
    <property type="match status" value="6"/>
</dbReference>
<keyword evidence="2" id="KW-0732">Signal</keyword>
<evidence type="ECO:0000256" key="3">
    <source>
        <dbReference type="ARBA" id="ARBA00022737"/>
    </source>
</evidence>
<dbReference type="PANTHER" id="PTHR24366">
    <property type="entry name" value="IG(IMMUNOGLOBULIN) AND LRR(LEUCINE RICH REPEAT) DOMAINS"/>
    <property type="match status" value="1"/>
</dbReference>
<sequence>MLTDGLIDSVDNMVLSELSNMSVLALSNNAISSIMENAFQNLSFLTTLLLDHNRISSQSLDSSTFFWLHRLETLELGNNDLIDIDGSWFQSSRALKTLQLEGNRLTCLNSTTFAHADLRNLETLDLSNNLIGYLGHDSFRGLPHLRRLDLSRNHLRSAPNAFSYLSWLSVLNLDLNHWSCTCELKELALFLRSFIQVPEKVLYNGHRMVCVNADNATVQAVLELTDANCVPPNRNITVEVVAKSNNTFQQYIRNVAIAIVFSFLGGVGITLGMIAIAYHKLSKKFELVQGENKAMERKTFSPESTQWNFCEGKDTLSMSHALCNSNYKSHQPWDREDSPYLGSDTMENHFTCHKCSPTALGVGKHKRQIVPHRANHVGEQLTNRQREGNNKYSMLQQRIKVTSRQRHNDSEADIPNSNLGHQGTSSQHCGGSNNISAVRIRQLALSNHLSAFQRGTFRTPDQIHNEITQGNHSLSKHRAEDLDVQPIYQTISCLHCHQTYEYRQAGSSNQNFQFANHSQNAVQNGAQIYNAMLCRDILGYDKSNAGRNGESQNSELGFKLASQRSVTFDLSGREGHVITTTADRHKKESRMKDSETSAQKSPRKLGKTKSSTQGHLKTQKARGQAKRTLKVKLNLNPLRKSRVHPKSIDEEDNEEDKMYKKANKEKLKSKKDKKERLQINKTSKKSKDNTECSGREKVEINAMQDTSKTKCSKKENKELNCMSRDTDDVTKEEGQSYISIQGETLLDTAFSSRTEPQMASTLPLTLSLALPDDHNSLTVPSHPDVLDAGDTQQLSNLNIILSEPTVPRDAVDQSISSDLMSSAAPVIQEYVSSAEGSPKRKLRLILPEKTTNRPQTALDKKIR</sequence>
<keyword evidence="5" id="KW-1133">Transmembrane helix</keyword>
<gene>
    <name evidence="7" type="ORF">H4Q32_003889</name>
</gene>
<feature type="domain" description="LRRCT" evidence="6">
    <location>
        <begin position="176"/>
        <end position="230"/>
    </location>
</feature>
<dbReference type="InterPro" id="IPR032675">
    <property type="entry name" value="LRR_dom_sf"/>
</dbReference>
<feature type="compositionally biased region" description="Basic and acidic residues" evidence="4">
    <location>
        <begin position="656"/>
        <end position="678"/>
    </location>
</feature>
<feature type="compositionally biased region" description="Polar residues" evidence="4">
    <location>
        <begin position="415"/>
        <end position="430"/>
    </location>
</feature>
<feature type="region of interest" description="Disordered" evidence="4">
    <location>
        <begin position="571"/>
        <end position="699"/>
    </location>
</feature>
<dbReference type="InterPro" id="IPR003591">
    <property type="entry name" value="Leu-rich_rpt_typical-subtyp"/>
</dbReference>
<evidence type="ECO:0000256" key="1">
    <source>
        <dbReference type="ARBA" id="ARBA00022614"/>
    </source>
</evidence>
<dbReference type="EMBL" id="JACTAM010000002">
    <property type="protein sequence ID" value="KAI2667417.1"/>
    <property type="molecule type" value="Genomic_DNA"/>
</dbReference>
<keyword evidence="8" id="KW-1185">Reference proteome</keyword>
<feature type="region of interest" description="Disordered" evidence="4">
    <location>
        <begin position="403"/>
        <end position="430"/>
    </location>
</feature>
<name>A0ABQ8MX46_LABRO</name>
<keyword evidence="5" id="KW-0472">Membrane</keyword>
<comment type="caution">
    <text evidence="7">The sequence shown here is derived from an EMBL/GenBank/DDBJ whole genome shotgun (WGS) entry which is preliminary data.</text>
</comment>
<evidence type="ECO:0000259" key="6">
    <source>
        <dbReference type="SMART" id="SM00082"/>
    </source>
</evidence>
<dbReference type="Proteomes" id="UP000830375">
    <property type="component" value="Unassembled WGS sequence"/>
</dbReference>
<dbReference type="PROSITE" id="PS51450">
    <property type="entry name" value="LRR"/>
    <property type="match status" value="2"/>
</dbReference>
<proteinExistence type="predicted"/>
<evidence type="ECO:0000256" key="2">
    <source>
        <dbReference type="ARBA" id="ARBA00022729"/>
    </source>
</evidence>
<keyword evidence="5" id="KW-0812">Transmembrane</keyword>
<dbReference type="SUPFAM" id="SSF52058">
    <property type="entry name" value="L domain-like"/>
    <property type="match status" value="1"/>
</dbReference>
<accession>A0ABQ8MX46</accession>
<evidence type="ECO:0000256" key="5">
    <source>
        <dbReference type="SAM" id="Phobius"/>
    </source>
</evidence>
<dbReference type="Pfam" id="PF13855">
    <property type="entry name" value="LRR_8"/>
    <property type="match status" value="3"/>
</dbReference>
<feature type="compositionally biased region" description="Basic and acidic residues" evidence="4">
    <location>
        <begin position="685"/>
        <end position="699"/>
    </location>
</feature>
<feature type="compositionally biased region" description="Basic and acidic residues" evidence="4">
    <location>
        <begin position="571"/>
        <end position="595"/>
    </location>
</feature>
<evidence type="ECO:0000256" key="4">
    <source>
        <dbReference type="SAM" id="MobiDB-lite"/>
    </source>
</evidence>
<dbReference type="InterPro" id="IPR000483">
    <property type="entry name" value="Cys-rich_flank_reg_C"/>
</dbReference>
<protein>
    <submittedName>
        <fullName evidence="7">Leucine-rich repeat-containing protein 53</fullName>
    </submittedName>
</protein>
<keyword evidence="3" id="KW-0677">Repeat</keyword>